<evidence type="ECO:0000256" key="6">
    <source>
        <dbReference type="SAM" id="Phobius"/>
    </source>
</evidence>
<dbReference type="GO" id="GO:0005886">
    <property type="term" value="C:plasma membrane"/>
    <property type="evidence" value="ECO:0007669"/>
    <property type="project" value="UniProtKB-SubCell"/>
</dbReference>
<evidence type="ECO:0000256" key="2">
    <source>
        <dbReference type="ARBA" id="ARBA00022475"/>
    </source>
</evidence>
<keyword evidence="3 6" id="KW-0812">Transmembrane</keyword>
<name>A0A3M7TUK6_9BACI</name>
<feature type="domain" description="ABC-2 type transporter transmembrane" evidence="7">
    <location>
        <begin position="19"/>
        <end position="386"/>
    </location>
</feature>
<accession>A0A3M7TUK6</accession>
<dbReference type="PANTHER" id="PTHR30294:SF29">
    <property type="entry name" value="MULTIDRUG ABC TRANSPORTER PERMEASE YBHS-RELATED"/>
    <property type="match status" value="1"/>
</dbReference>
<dbReference type="RefSeq" id="WP_122896218.1">
    <property type="nucleotide sequence ID" value="NZ_RHIB01000001.1"/>
</dbReference>
<comment type="subcellular location">
    <subcellularLocation>
        <location evidence="1">Cell membrane</location>
        <topology evidence="1">Multi-pass membrane protein</topology>
    </subcellularLocation>
</comment>
<protein>
    <submittedName>
        <fullName evidence="8">ABC transporter permease</fullName>
    </submittedName>
</protein>
<dbReference type="InterPro" id="IPR013525">
    <property type="entry name" value="ABC2_TM"/>
</dbReference>
<feature type="transmembrane region" description="Helical" evidence="6">
    <location>
        <begin position="367"/>
        <end position="389"/>
    </location>
</feature>
<dbReference type="OrthoDB" id="9768837at2"/>
<dbReference type="AlphaFoldDB" id="A0A3M7TUK6"/>
<feature type="transmembrane region" description="Helical" evidence="6">
    <location>
        <begin position="337"/>
        <end position="355"/>
    </location>
</feature>
<keyword evidence="4 6" id="KW-1133">Transmembrane helix</keyword>
<feature type="transmembrane region" description="Helical" evidence="6">
    <location>
        <begin position="275"/>
        <end position="299"/>
    </location>
</feature>
<organism evidence="8 9">
    <name type="scientific">Alteribacter keqinensis</name>
    <dbReference type="NCBI Taxonomy" id="2483800"/>
    <lineage>
        <taxon>Bacteria</taxon>
        <taxon>Bacillati</taxon>
        <taxon>Bacillota</taxon>
        <taxon>Bacilli</taxon>
        <taxon>Bacillales</taxon>
        <taxon>Bacillaceae</taxon>
        <taxon>Alteribacter</taxon>
    </lineage>
</organism>
<reference evidence="8 9" key="1">
    <citation type="submission" date="2018-10" db="EMBL/GenBank/DDBJ databases">
        <title>Bacillus Keqinensis sp. nov., a moderately halophilic bacterium isolated from a saline-alkaline lake.</title>
        <authorList>
            <person name="Wang H."/>
        </authorList>
    </citation>
    <scope>NUCLEOTIDE SEQUENCE [LARGE SCALE GENOMIC DNA]</scope>
    <source>
        <strain evidence="8 9">KQ-3</strain>
    </source>
</reference>
<feature type="transmembrane region" description="Helical" evidence="6">
    <location>
        <begin position="230"/>
        <end position="255"/>
    </location>
</feature>
<evidence type="ECO:0000313" key="8">
    <source>
        <dbReference type="EMBL" id="RNA68692.1"/>
    </source>
</evidence>
<evidence type="ECO:0000256" key="1">
    <source>
        <dbReference type="ARBA" id="ARBA00004651"/>
    </source>
</evidence>
<dbReference type="Pfam" id="PF12698">
    <property type="entry name" value="ABC2_membrane_3"/>
    <property type="match status" value="1"/>
</dbReference>
<dbReference type="InterPro" id="IPR051449">
    <property type="entry name" value="ABC-2_transporter_component"/>
</dbReference>
<dbReference type="Proteomes" id="UP000278746">
    <property type="component" value="Unassembled WGS sequence"/>
</dbReference>
<gene>
    <name evidence="8" type="ORF">EBO34_01610</name>
</gene>
<feature type="transmembrane region" description="Helical" evidence="6">
    <location>
        <begin position="311"/>
        <end position="331"/>
    </location>
</feature>
<evidence type="ECO:0000256" key="3">
    <source>
        <dbReference type="ARBA" id="ARBA00022692"/>
    </source>
</evidence>
<keyword evidence="5 6" id="KW-0472">Membrane</keyword>
<dbReference type="PANTHER" id="PTHR30294">
    <property type="entry name" value="MEMBRANE COMPONENT OF ABC TRANSPORTER YHHJ-RELATED"/>
    <property type="match status" value="1"/>
</dbReference>
<evidence type="ECO:0000313" key="9">
    <source>
        <dbReference type="Proteomes" id="UP000278746"/>
    </source>
</evidence>
<proteinExistence type="predicted"/>
<evidence type="ECO:0000259" key="7">
    <source>
        <dbReference type="Pfam" id="PF12698"/>
    </source>
</evidence>
<dbReference type="EMBL" id="RHIB01000001">
    <property type="protein sequence ID" value="RNA68692.1"/>
    <property type="molecule type" value="Genomic_DNA"/>
</dbReference>
<keyword evidence="2" id="KW-1003">Cell membrane</keyword>
<feature type="transmembrane region" description="Helical" evidence="6">
    <location>
        <begin position="184"/>
        <end position="209"/>
    </location>
</feature>
<evidence type="ECO:0000256" key="4">
    <source>
        <dbReference type="ARBA" id="ARBA00022989"/>
    </source>
</evidence>
<comment type="caution">
    <text evidence="8">The sequence shown here is derived from an EMBL/GenBank/DDBJ whole genome shotgun (WGS) entry which is preliminary data.</text>
</comment>
<keyword evidence="9" id="KW-1185">Reference proteome</keyword>
<feature type="transmembrane region" description="Helical" evidence="6">
    <location>
        <begin position="21"/>
        <end position="38"/>
    </location>
</feature>
<sequence length="416" mass="45748">MNKFFIILFHTFFSKLKSKSFIISTIITAVIVAGIANIDRIFEAFEDRGGETEVVGVYDEEDEYISLLQEHLEPFSDQVMLTPLTGSEQDGMERLDNGEIDGLLSLTTGSDEMPDAVYRAKTVVNERAPQIIEQALQQVKVEVATARLGLDESTVEGIYAPVSFQTEATSDTARSEEELTQTRFLVNALVVVIYFSVLAYGNMIAMEVATEKSSRVMEILVSSVSPVKQMFAKIFGIGLLGIVQYMLIILIGYLSMRGSMESDGMIGDMFSGVPVVLMLYALVFFLLGYLFYATISAVLGSLVSRTEEVNIVITPLTLIVVVAFLISMFGLNAPESAIITVTSYIPFFTPMVMFLRVGMLQLPFWEIALGITVMVASIVLFAIIGARIYKGGVLMYGKVSSLKDIKQALALSKKES</sequence>
<evidence type="ECO:0000256" key="5">
    <source>
        <dbReference type="ARBA" id="ARBA00023136"/>
    </source>
</evidence>
<dbReference type="GO" id="GO:0140359">
    <property type="term" value="F:ABC-type transporter activity"/>
    <property type="evidence" value="ECO:0007669"/>
    <property type="project" value="InterPro"/>
</dbReference>